<name>A0A7D9DWE9_PARCT</name>
<comment type="caution">
    <text evidence="7">The sequence shown here is derived from an EMBL/GenBank/DDBJ whole genome shotgun (WGS) entry which is preliminary data.</text>
</comment>
<keyword evidence="5" id="KW-0539">Nucleus</keyword>
<evidence type="ECO:0000256" key="6">
    <source>
        <dbReference type="SAM" id="MobiDB-lite"/>
    </source>
</evidence>
<evidence type="ECO:0000256" key="5">
    <source>
        <dbReference type="ARBA" id="ARBA00023242"/>
    </source>
</evidence>
<dbReference type="Gene3D" id="1.10.287.100">
    <property type="match status" value="1"/>
</dbReference>
<evidence type="ECO:0000256" key="4">
    <source>
        <dbReference type="ARBA" id="ARBA00023163"/>
    </source>
</evidence>
<proteinExistence type="inferred from homology"/>
<evidence type="ECO:0000256" key="3">
    <source>
        <dbReference type="ARBA" id="ARBA00023015"/>
    </source>
</evidence>
<keyword evidence="4" id="KW-0804">Transcription</keyword>
<dbReference type="SMART" id="SM01371">
    <property type="entry name" value="TFIIA"/>
    <property type="match status" value="1"/>
</dbReference>
<organism evidence="7 8">
    <name type="scientific">Paramuricea clavata</name>
    <name type="common">Red gorgonian</name>
    <name type="synonym">Violescent sea-whip</name>
    <dbReference type="NCBI Taxonomy" id="317549"/>
    <lineage>
        <taxon>Eukaryota</taxon>
        <taxon>Metazoa</taxon>
        <taxon>Cnidaria</taxon>
        <taxon>Anthozoa</taxon>
        <taxon>Octocorallia</taxon>
        <taxon>Malacalcyonacea</taxon>
        <taxon>Plexauridae</taxon>
        <taxon>Paramuricea</taxon>
    </lineage>
</organism>
<dbReference type="FunFam" id="2.30.18.10:FF:000002">
    <property type="entry name" value="Transcription initiation factor IIA subunit 1"/>
    <property type="match status" value="1"/>
</dbReference>
<feature type="compositionally biased region" description="Basic and acidic residues" evidence="6">
    <location>
        <begin position="243"/>
        <end position="256"/>
    </location>
</feature>
<feature type="compositionally biased region" description="Acidic residues" evidence="6">
    <location>
        <begin position="257"/>
        <end position="276"/>
    </location>
</feature>
<dbReference type="Pfam" id="PF03153">
    <property type="entry name" value="TFIIA"/>
    <property type="match status" value="1"/>
</dbReference>
<dbReference type="GO" id="GO:0005672">
    <property type="term" value="C:transcription factor TFIIA complex"/>
    <property type="evidence" value="ECO:0007669"/>
    <property type="project" value="InterPro"/>
</dbReference>
<dbReference type="PANTHER" id="PTHR12694:SF8">
    <property type="entry name" value="TRANSCRIPTION INITIATION FACTOR IIA SUBUNIT 1"/>
    <property type="match status" value="1"/>
</dbReference>
<reference evidence="7" key="1">
    <citation type="submission" date="2020-04" db="EMBL/GenBank/DDBJ databases">
        <authorList>
            <person name="Alioto T."/>
            <person name="Alioto T."/>
            <person name="Gomez Garrido J."/>
        </authorList>
    </citation>
    <scope>NUCLEOTIDE SEQUENCE</scope>
    <source>
        <strain evidence="7">A484AB</strain>
    </source>
</reference>
<comment type="similarity">
    <text evidence="2">Belongs to the TFIIA subunit 1 family.</text>
</comment>
<dbReference type="CDD" id="cd07976">
    <property type="entry name" value="TFIIA_alpha_beta_like"/>
    <property type="match status" value="2"/>
</dbReference>
<evidence type="ECO:0000256" key="1">
    <source>
        <dbReference type="ARBA" id="ARBA00004123"/>
    </source>
</evidence>
<dbReference type="InterPro" id="IPR009088">
    <property type="entry name" value="TFIIA_b-brl"/>
</dbReference>
<dbReference type="Proteomes" id="UP001152795">
    <property type="component" value="Unassembled WGS sequence"/>
</dbReference>
<dbReference type="AlphaFoldDB" id="A0A7D9DWE9"/>
<dbReference type="Gene3D" id="2.30.18.10">
    <property type="entry name" value="Transcription factor IIA (TFIIA), beta-barrel domain"/>
    <property type="match status" value="1"/>
</dbReference>
<dbReference type="SUPFAM" id="SSF50784">
    <property type="entry name" value="Transcription factor IIA (TFIIA), beta-barrel domain"/>
    <property type="match status" value="1"/>
</dbReference>
<sequence>MATSQSNVSKVYKSVIDEVVKNVREAFLNDGVDEQVLQELKQIWESKVTQSEAVSVPEPKPRVLAQNPQDNSQHQRNVVGKHTQQIPMQPAIVSPAIVNPAIVNPAIVNPAPVPAKQQGQHFITTHPQYMQQPHGQYHTTTQIMVPGTSITTIPQQIPQTSQTNQQPIRPAYHGLSVSAIQPTHQTMQPTHQTMQPTHQTMQNLHNPHVTTQQQTSRPSVIIQLDGPNDSDSDDDDDDDDFNDLSHDDDGEDKPQEDGDPLNSEDDVSDDDSSDLFDTDNVVVCQFDRITRSKNKWKFHLKDGIMNLNTKDYVFTKATGEAEW</sequence>
<feature type="compositionally biased region" description="Polar residues" evidence="6">
    <location>
        <begin position="66"/>
        <end position="83"/>
    </location>
</feature>
<dbReference type="InterPro" id="IPR004855">
    <property type="entry name" value="TFIIA_asu/bsu"/>
</dbReference>
<dbReference type="GO" id="GO:0006367">
    <property type="term" value="P:transcription initiation at RNA polymerase II promoter"/>
    <property type="evidence" value="ECO:0007669"/>
    <property type="project" value="InterPro"/>
</dbReference>
<keyword evidence="3" id="KW-0805">Transcription regulation</keyword>
<protein>
    <submittedName>
        <fullName evidence="7">Transcription initiation factor IIA subunit 1-like</fullName>
    </submittedName>
</protein>
<dbReference type="OrthoDB" id="6275927at2759"/>
<keyword evidence="8" id="KW-1185">Reference proteome</keyword>
<comment type="subcellular location">
    <subcellularLocation>
        <location evidence="1">Nucleus</location>
    </subcellularLocation>
</comment>
<accession>A0A7D9DWE9</accession>
<dbReference type="FunFam" id="1.10.287.100:FF:000001">
    <property type="entry name" value="Transcription initiation factor IIA subunit"/>
    <property type="match status" value="1"/>
</dbReference>
<evidence type="ECO:0000256" key="2">
    <source>
        <dbReference type="ARBA" id="ARBA00010059"/>
    </source>
</evidence>
<dbReference type="EMBL" id="CACRXK020002555">
    <property type="protein sequence ID" value="CAB3994863.1"/>
    <property type="molecule type" value="Genomic_DNA"/>
</dbReference>
<evidence type="ECO:0000313" key="8">
    <source>
        <dbReference type="Proteomes" id="UP001152795"/>
    </source>
</evidence>
<feature type="region of interest" description="Disordered" evidence="6">
    <location>
        <begin position="222"/>
        <end position="276"/>
    </location>
</feature>
<feature type="compositionally biased region" description="Acidic residues" evidence="6">
    <location>
        <begin position="228"/>
        <end position="242"/>
    </location>
</feature>
<gene>
    <name evidence="7" type="ORF">PACLA_8A007493</name>
</gene>
<dbReference type="SUPFAM" id="SSF47396">
    <property type="entry name" value="Transcription factor IIA (TFIIA), alpha-helical domain"/>
    <property type="match status" value="1"/>
</dbReference>
<evidence type="ECO:0000313" key="7">
    <source>
        <dbReference type="EMBL" id="CAB3994863.1"/>
    </source>
</evidence>
<feature type="region of interest" description="Disordered" evidence="6">
    <location>
        <begin position="48"/>
        <end position="83"/>
    </location>
</feature>
<dbReference type="PANTHER" id="PTHR12694">
    <property type="entry name" value="TRANSCRIPTION INITIATION FACTOR IIA SUBUNIT 1"/>
    <property type="match status" value="1"/>
</dbReference>